<accession>A0A553NQA8</accession>
<protein>
    <submittedName>
        <fullName evidence="2">Uncharacterized protein</fullName>
    </submittedName>
</protein>
<dbReference type="Proteomes" id="UP000318571">
    <property type="component" value="Chromosome 4"/>
</dbReference>
<dbReference type="SUPFAM" id="SSF51445">
    <property type="entry name" value="(Trans)glycosidases"/>
    <property type="match status" value="1"/>
</dbReference>
<keyword evidence="1" id="KW-0732">Signal</keyword>
<feature type="chain" id="PRO_5022017555" evidence="1">
    <location>
        <begin position="20"/>
        <end position="403"/>
    </location>
</feature>
<evidence type="ECO:0000256" key="1">
    <source>
        <dbReference type="SAM" id="SignalP"/>
    </source>
</evidence>
<proteinExistence type="predicted"/>
<evidence type="ECO:0000313" key="3">
    <source>
        <dbReference type="Proteomes" id="UP000318571"/>
    </source>
</evidence>
<reference evidence="2 3" key="1">
    <citation type="journal article" date="2018" name="Nat. Ecol. Evol.">
        <title>Genomic signatures of mitonuclear coevolution across populations of Tigriopus californicus.</title>
        <authorList>
            <person name="Barreto F.S."/>
            <person name="Watson E.T."/>
            <person name="Lima T.G."/>
            <person name="Willett C.S."/>
            <person name="Edmands S."/>
            <person name="Li W."/>
            <person name="Burton R.S."/>
        </authorList>
    </citation>
    <scope>NUCLEOTIDE SEQUENCE [LARGE SCALE GENOMIC DNA]</scope>
    <source>
        <strain evidence="2 3">San Diego</strain>
    </source>
</reference>
<dbReference type="PANTHER" id="PTHR37398">
    <property type="entry name" value="ENDO-BETA-1,4-MANNANASE"/>
    <property type="match status" value="1"/>
</dbReference>
<feature type="signal peptide" evidence="1">
    <location>
        <begin position="1"/>
        <end position="19"/>
    </location>
</feature>
<gene>
    <name evidence="2" type="ORF">TCAL_07808</name>
</gene>
<keyword evidence="3" id="KW-1185">Reference proteome</keyword>
<dbReference type="OrthoDB" id="406631at2759"/>
<dbReference type="EMBL" id="VCGU01000011">
    <property type="protein sequence ID" value="TRY67607.1"/>
    <property type="molecule type" value="Genomic_DNA"/>
</dbReference>
<name>A0A553NQA8_TIGCA</name>
<evidence type="ECO:0000313" key="2">
    <source>
        <dbReference type="EMBL" id="TRY67607.1"/>
    </source>
</evidence>
<dbReference type="OMA" id="INEPEWC"/>
<dbReference type="AlphaFoldDB" id="A0A553NQA8"/>
<dbReference type="PANTHER" id="PTHR37398:SF3">
    <property type="entry name" value="GLYCOSIDE HYDROLASE FAMILY 5 DOMAIN-CONTAINING PROTEIN"/>
    <property type="match status" value="1"/>
</dbReference>
<sequence length="403" mass="44649">MRLAVSFVLVFALASNGIATKLQASNFLRVDGKNFMYGDDIVYLSGTNAAWIQYGNDFGNGQWDSSTGSKWTNEIKLIGDSGGNSVRVWVHVEGDNNPQFSDDGYVLGTDGSDTLVSDLRKLADVCQDNDIFLIPVLWNGALMRNQNVVNLFYDDAKMESYIDNALTPMVEGLKDHPAIGAWEIMNEPEGSISMLSDSEPCYDTTHLDWTREASEIRGPGWSGANLKYNLVLKFLNVQASAIRRADSKALITVGSWSEWSQTDSSQVMDDPQHKYGFNHYKDECLIKAGGQSDGILSFWQFHNYPYNNQWDTGAPWSGHQASDYQMDAPLVVGEFPVESLERSLPNGDTTGDLAKYVYENGFNGGWSWCLGCDGNAQHDQDVAEGLEALKGRNDHGQIDITIQ</sequence>
<organism evidence="2 3">
    <name type="scientific">Tigriopus californicus</name>
    <name type="common">Marine copepod</name>
    <dbReference type="NCBI Taxonomy" id="6832"/>
    <lineage>
        <taxon>Eukaryota</taxon>
        <taxon>Metazoa</taxon>
        <taxon>Ecdysozoa</taxon>
        <taxon>Arthropoda</taxon>
        <taxon>Crustacea</taxon>
        <taxon>Multicrustacea</taxon>
        <taxon>Hexanauplia</taxon>
        <taxon>Copepoda</taxon>
        <taxon>Harpacticoida</taxon>
        <taxon>Harpacticidae</taxon>
        <taxon>Tigriopus</taxon>
    </lineage>
</organism>
<comment type="caution">
    <text evidence="2">The sequence shown here is derived from an EMBL/GenBank/DDBJ whole genome shotgun (WGS) entry which is preliminary data.</text>
</comment>
<dbReference type="STRING" id="6832.A0A553NQA8"/>
<dbReference type="InterPro" id="IPR017853">
    <property type="entry name" value="GH"/>
</dbReference>
<dbReference type="Gene3D" id="3.20.20.80">
    <property type="entry name" value="Glycosidases"/>
    <property type="match status" value="1"/>
</dbReference>